<evidence type="ECO:0000256" key="4">
    <source>
        <dbReference type="ARBA" id="ARBA00022982"/>
    </source>
</evidence>
<dbReference type="PaxDb" id="3218-PP1S14_288V6.1"/>
<reference evidence="9 11" key="1">
    <citation type="journal article" date="2008" name="Science">
        <title>The Physcomitrella genome reveals evolutionary insights into the conquest of land by plants.</title>
        <authorList>
            <person name="Rensing S."/>
            <person name="Lang D."/>
            <person name="Zimmer A."/>
            <person name="Terry A."/>
            <person name="Salamov A."/>
            <person name="Shapiro H."/>
            <person name="Nishiyama T."/>
            <person name="Perroud P.-F."/>
            <person name="Lindquist E."/>
            <person name="Kamisugi Y."/>
            <person name="Tanahashi T."/>
            <person name="Sakakibara K."/>
            <person name="Fujita T."/>
            <person name="Oishi K."/>
            <person name="Shin-I T."/>
            <person name="Kuroki Y."/>
            <person name="Toyoda A."/>
            <person name="Suzuki Y."/>
            <person name="Hashimoto A."/>
            <person name="Yamaguchi K."/>
            <person name="Sugano A."/>
            <person name="Kohara Y."/>
            <person name="Fujiyama A."/>
            <person name="Anterola A."/>
            <person name="Aoki S."/>
            <person name="Ashton N."/>
            <person name="Barbazuk W.B."/>
            <person name="Barker E."/>
            <person name="Bennetzen J."/>
            <person name="Bezanilla M."/>
            <person name="Blankenship R."/>
            <person name="Cho S.H."/>
            <person name="Dutcher S."/>
            <person name="Estelle M."/>
            <person name="Fawcett J.A."/>
            <person name="Gundlach H."/>
            <person name="Hanada K."/>
            <person name="Heyl A."/>
            <person name="Hicks K.A."/>
            <person name="Hugh J."/>
            <person name="Lohr M."/>
            <person name="Mayer K."/>
            <person name="Melkozernov A."/>
            <person name="Murata T."/>
            <person name="Nelson D."/>
            <person name="Pils B."/>
            <person name="Prigge M."/>
            <person name="Reiss B."/>
            <person name="Renner T."/>
            <person name="Rombauts S."/>
            <person name="Rushton P."/>
            <person name="Sanderfoot A."/>
            <person name="Schween G."/>
            <person name="Shiu S.-H."/>
            <person name="Stueber K."/>
            <person name="Theodoulou F.L."/>
            <person name="Tu H."/>
            <person name="Van de Peer Y."/>
            <person name="Verrier P.J."/>
            <person name="Waters E."/>
            <person name="Wood A."/>
            <person name="Yang L."/>
            <person name="Cove D."/>
            <person name="Cuming A."/>
            <person name="Hasebe M."/>
            <person name="Lucas S."/>
            <person name="Mishler D.B."/>
            <person name="Reski R."/>
            <person name="Grigoriev I."/>
            <person name="Quatrano R.S."/>
            <person name="Boore J.L."/>
        </authorList>
    </citation>
    <scope>NUCLEOTIDE SEQUENCE [LARGE SCALE GENOMIC DNA]</scope>
    <source>
        <strain evidence="10 11">cv. Gransden 2004</strain>
    </source>
</reference>
<evidence type="ECO:0000256" key="2">
    <source>
        <dbReference type="ARBA" id="ARBA00022448"/>
    </source>
</evidence>
<evidence type="ECO:0000313" key="9">
    <source>
        <dbReference type="EMBL" id="PNR52863.1"/>
    </source>
</evidence>
<dbReference type="Pfam" id="PF08041">
    <property type="entry name" value="PetM"/>
    <property type="match status" value="1"/>
</dbReference>
<organism evidence="9">
    <name type="scientific">Physcomitrium patens</name>
    <name type="common">Spreading-leaved earth moss</name>
    <name type="synonym">Physcomitrella patens</name>
    <dbReference type="NCBI Taxonomy" id="3218"/>
    <lineage>
        <taxon>Eukaryota</taxon>
        <taxon>Viridiplantae</taxon>
        <taxon>Streptophyta</taxon>
        <taxon>Embryophyta</taxon>
        <taxon>Bryophyta</taxon>
        <taxon>Bryophytina</taxon>
        <taxon>Bryopsida</taxon>
        <taxon>Funariidae</taxon>
        <taxon>Funariales</taxon>
        <taxon>Funariaceae</taxon>
        <taxon>Physcomitrium</taxon>
    </lineage>
</organism>
<feature type="transmembrane region" description="Helical" evidence="8">
    <location>
        <begin position="89"/>
        <end position="111"/>
    </location>
</feature>
<feature type="region of interest" description="Disordered" evidence="7">
    <location>
        <begin position="13"/>
        <end position="32"/>
    </location>
</feature>
<sequence length="121" mass="12623">MAATMSSSSMAAVVAPSLAVSTSTSKRSSSKLGVRKLKNFSGLQPESQVTRMGMPVSTEEAFANIRARWSGRASRGGALSANCDVASEIFRIVPIMSGLTLVGIAIGFVLLRVEAAVEESE</sequence>
<gene>
    <name evidence="9" type="ORF">PHYPA_009238</name>
</gene>
<protein>
    <submittedName>
        <fullName evidence="9 10">Uncharacterized protein</fullName>
    </submittedName>
</protein>
<dbReference type="GO" id="GO:0009512">
    <property type="term" value="C:cytochrome b6f complex"/>
    <property type="evidence" value="ECO:0007669"/>
    <property type="project" value="InterPro"/>
</dbReference>
<evidence type="ECO:0000256" key="8">
    <source>
        <dbReference type="SAM" id="Phobius"/>
    </source>
</evidence>
<evidence type="ECO:0000256" key="3">
    <source>
        <dbReference type="ARBA" id="ARBA00022692"/>
    </source>
</evidence>
<dbReference type="InParanoid" id="A0A2K1KGH5"/>
<reference evidence="10" key="3">
    <citation type="submission" date="2020-12" db="UniProtKB">
        <authorList>
            <consortium name="EnsemblPlants"/>
        </authorList>
    </citation>
    <scope>IDENTIFICATION</scope>
</reference>
<evidence type="ECO:0000256" key="5">
    <source>
        <dbReference type="ARBA" id="ARBA00022989"/>
    </source>
</evidence>
<feature type="compositionally biased region" description="Low complexity" evidence="7">
    <location>
        <begin position="13"/>
        <end position="31"/>
    </location>
</feature>
<dbReference type="SUPFAM" id="SSF103441">
    <property type="entry name" value="PetM subunit of the cytochrome b6f complex"/>
    <property type="match status" value="1"/>
</dbReference>
<keyword evidence="6 8" id="KW-0472">Membrane</keyword>
<dbReference type="AlphaFoldDB" id="A0A2K1KGH5"/>
<dbReference type="GO" id="GO:0016020">
    <property type="term" value="C:membrane"/>
    <property type="evidence" value="ECO:0007669"/>
    <property type="project" value="UniProtKB-SubCell"/>
</dbReference>
<proteinExistence type="inferred from homology"/>
<dbReference type="Gramene" id="Pp3c6_20300V3.2">
    <property type="protein sequence ID" value="PAC:32979018.CDS.1"/>
    <property type="gene ID" value="Pp3c6_20300"/>
</dbReference>
<accession>A0A2K1KGH5</accession>
<dbReference type="InterPro" id="IPR012595">
    <property type="entry name" value="PetM_cyt_b6/f_cplx_su7"/>
</dbReference>
<reference evidence="9 11" key="2">
    <citation type="journal article" date="2018" name="Plant J.">
        <title>The Physcomitrella patens chromosome-scale assembly reveals moss genome structure and evolution.</title>
        <authorList>
            <person name="Lang D."/>
            <person name="Ullrich K.K."/>
            <person name="Murat F."/>
            <person name="Fuchs J."/>
            <person name="Jenkins J."/>
            <person name="Haas F.B."/>
            <person name="Piednoel M."/>
            <person name="Gundlach H."/>
            <person name="Van Bel M."/>
            <person name="Meyberg R."/>
            <person name="Vives C."/>
            <person name="Morata J."/>
            <person name="Symeonidi A."/>
            <person name="Hiss M."/>
            <person name="Muchero W."/>
            <person name="Kamisugi Y."/>
            <person name="Saleh O."/>
            <person name="Blanc G."/>
            <person name="Decker E.L."/>
            <person name="van Gessel N."/>
            <person name="Grimwood J."/>
            <person name="Hayes R.D."/>
            <person name="Graham S.W."/>
            <person name="Gunter L.E."/>
            <person name="McDaniel S.F."/>
            <person name="Hoernstein S.N.W."/>
            <person name="Larsson A."/>
            <person name="Li F.W."/>
            <person name="Perroud P.F."/>
            <person name="Phillips J."/>
            <person name="Ranjan P."/>
            <person name="Rokshar D.S."/>
            <person name="Rothfels C.J."/>
            <person name="Schneider L."/>
            <person name="Shu S."/>
            <person name="Stevenson D.W."/>
            <person name="Thummler F."/>
            <person name="Tillich M."/>
            <person name="Villarreal Aguilar J.C."/>
            <person name="Widiez T."/>
            <person name="Wong G.K."/>
            <person name="Wymore A."/>
            <person name="Zhang Y."/>
            <person name="Zimmer A.D."/>
            <person name="Quatrano R.S."/>
            <person name="Mayer K.F.X."/>
            <person name="Goodstein D."/>
            <person name="Casacuberta J.M."/>
            <person name="Vandepoele K."/>
            <person name="Reski R."/>
            <person name="Cuming A.C."/>
            <person name="Tuskan G.A."/>
            <person name="Maumus F."/>
            <person name="Salse J."/>
            <person name="Schmutz J."/>
            <person name="Rensing S.A."/>
        </authorList>
    </citation>
    <scope>NUCLEOTIDE SEQUENCE [LARGE SCALE GENOMIC DNA]</scope>
    <source>
        <strain evidence="10 11">cv. Gransden 2004</strain>
    </source>
</reference>
<evidence type="ECO:0000256" key="1">
    <source>
        <dbReference type="ARBA" id="ARBA00004167"/>
    </source>
</evidence>
<dbReference type="FunCoup" id="A0A2K1KGH5">
    <property type="interactions" value="2189"/>
</dbReference>
<keyword evidence="2" id="KW-0813">Transport</keyword>
<keyword evidence="3 8" id="KW-0812">Transmembrane</keyword>
<dbReference type="EMBL" id="ABEU02000006">
    <property type="protein sequence ID" value="PNR52863.1"/>
    <property type="molecule type" value="Genomic_DNA"/>
</dbReference>
<dbReference type="OMA" id="VCIEQSF"/>
<dbReference type="InterPro" id="IPR053333">
    <property type="entry name" value="Cytochrome_b6-f_sub7"/>
</dbReference>
<dbReference type="EnsemblPlants" id="Pp3c6_20300V3.2">
    <property type="protein sequence ID" value="PAC:32979018.CDS.1"/>
    <property type="gene ID" value="Pp3c6_20300"/>
</dbReference>
<dbReference type="PANTHER" id="PTHR34951:SF1">
    <property type="entry name" value="B6F COMPLEX SUBUNIT, PUTATIVE, EXPRESSED-RELATED"/>
    <property type="match status" value="1"/>
</dbReference>
<dbReference type="Gramene" id="Pp3c6_20300V3.1">
    <property type="protein sequence ID" value="PAC:32979017.CDS.1"/>
    <property type="gene ID" value="Pp3c6_20300"/>
</dbReference>
<keyword evidence="11" id="KW-1185">Reference proteome</keyword>
<keyword evidence="5 8" id="KW-1133">Transmembrane helix</keyword>
<evidence type="ECO:0000313" key="10">
    <source>
        <dbReference type="EnsemblPlants" id="PAC:32979017.CDS.1"/>
    </source>
</evidence>
<dbReference type="EnsemblPlants" id="Pp3c6_20300V3.1">
    <property type="protein sequence ID" value="PAC:32979017.CDS.1"/>
    <property type="gene ID" value="Pp3c6_20300"/>
</dbReference>
<evidence type="ECO:0000256" key="6">
    <source>
        <dbReference type="ARBA" id="ARBA00023136"/>
    </source>
</evidence>
<name>A0A2K1KGH5_PHYPA</name>
<evidence type="ECO:0000256" key="7">
    <source>
        <dbReference type="SAM" id="MobiDB-lite"/>
    </source>
</evidence>
<dbReference type="HAMAP" id="MF_00396">
    <property type="entry name" value="Cytb6_f_PetM"/>
    <property type="match status" value="1"/>
</dbReference>
<dbReference type="PANTHER" id="PTHR34951">
    <property type="entry name" value="B6F COMPLEX SUBUNIT, PUTATIVE, EXPRESSED-RELATED"/>
    <property type="match status" value="1"/>
</dbReference>
<comment type="subcellular location">
    <subcellularLocation>
        <location evidence="1">Membrane</location>
        <topology evidence="1">Single-pass membrane protein</topology>
    </subcellularLocation>
</comment>
<keyword evidence="4" id="KW-0249">Electron transport</keyword>
<dbReference type="Proteomes" id="UP000006727">
    <property type="component" value="Chromosome 6"/>
</dbReference>
<evidence type="ECO:0000313" key="11">
    <source>
        <dbReference type="Proteomes" id="UP000006727"/>
    </source>
</evidence>
<dbReference type="STRING" id="3218.A0A2K1KGH5"/>